<dbReference type="Pfam" id="PF04290">
    <property type="entry name" value="DctQ"/>
    <property type="match status" value="1"/>
</dbReference>
<evidence type="ECO:0000256" key="1">
    <source>
        <dbReference type="ARBA" id="ARBA00004429"/>
    </source>
</evidence>
<evidence type="ECO:0000256" key="6">
    <source>
        <dbReference type="ARBA" id="ARBA00022989"/>
    </source>
</evidence>
<keyword evidence="7 9" id="KW-0472">Membrane</keyword>
<evidence type="ECO:0000256" key="3">
    <source>
        <dbReference type="ARBA" id="ARBA00022475"/>
    </source>
</evidence>
<keyword evidence="12" id="KW-1185">Reference proteome</keyword>
<evidence type="ECO:0000256" key="5">
    <source>
        <dbReference type="ARBA" id="ARBA00022692"/>
    </source>
</evidence>
<dbReference type="GO" id="GO:0015740">
    <property type="term" value="P:C4-dicarboxylate transport"/>
    <property type="evidence" value="ECO:0007669"/>
    <property type="project" value="TreeGrafter"/>
</dbReference>
<feature type="transmembrane region" description="Helical" evidence="9">
    <location>
        <begin position="20"/>
        <end position="39"/>
    </location>
</feature>
<comment type="function">
    <text evidence="9">Part of the tripartite ATP-independent periplasmic (TRAP) transport system.</text>
</comment>
<sequence length="169" mass="18749">MDFRPSYPPLLRGLSHFIDGLLVLGGLSILILVFANATLRGFAGFDLAWSLEVTAFLLLWSTFLGCAAAMARGAHMRVTEIVDSLFSPRIKTYLEHVINAVVIILLVSLIIKGIGISEHTWRQKTTVLYWPVGLLYASMPAGMILTLCFHIYNSWLVLRGTTKPQEASE</sequence>
<dbReference type="PANTHER" id="PTHR35011:SF2">
    <property type="entry name" value="2,3-DIKETO-L-GULONATE TRAP TRANSPORTER SMALL PERMEASE PROTEIN YIAM"/>
    <property type="match status" value="1"/>
</dbReference>
<evidence type="ECO:0000313" key="12">
    <source>
        <dbReference type="Proteomes" id="UP000199478"/>
    </source>
</evidence>
<dbReference type="EMBL" id="FOYP01000001">
    <property type="protein sequence ID" value="SFR33065.1"/>
    <property type="molecule type" value="Genomic_DNA"/>
</dbReference>
<dbReference type="InterPro" id="IPR007387">
    <property type="entry name" value="TRAP_DctQ"/>
</dbReference>
<protein>
    <recommendedName>
        <fullName evidence="9">TRAP transporter small permease protein</fullName>
    </recommendedName>
</protein>
<evidence type="ECO:0000256" key="9">
    <source>
        <dbReference type="RuleBase" id="RU369079"/>
    </source>
</evidence>
<evidence type="ECO:0000259" key="10">
    <source>
        <dbReference type="Pfam" id="PF04290"/>
    </source>
</evidence>
<dbReference type="AlphaFoldDB" id="A0A1I6FSZ6"/>
<comment type="similarity">
    <text evidence="8 9">Belongs to the TRAP transporter small permease family.</text>
</comment>
<feature type="transmembrane region" description="Helical" evidence="9">
    <location>
        <begin position="93"/>
        <end position="115"/>
    </location>
</feature>
<keyword evidence="4 9" id="KW-0997">Cell inner membrane</keyword>
<dbReference type="OrthoDB" id="4964541at2"/>
<dbReference type="GO" id="GO:0022857">
    <property type="term" value="F:transmembrane transporter activity"/>
    <property type="evidence" value="ECO:0007669"/>
    <property type="project" value="UniProtKB-UniRule"/>
</dbReference>
<dbReference type="STRING" id="390270.SAMN04488005_0427"/>
<feature type="transmembrane region" description="Helical" evidence="9">
    <location>
        <begin position="51"/>
        <end position="73"/>
    </location>
</feature>
<evidence type="ECO:0000256" key="4">
    <source>
        <dbReference type="ARBA" id="ARBA00022519"/>
    </source>
</evidence>
<feature type="transmembrane region" description="Helical" evidence="9">
    <location>
        <begin position="127"/>
        <end position="152"/>
    </location>
</feature>
<proteinExistence type="inferred from homology"/>
<evidence type="ECO:0000256" key="8">
    <source>
        <dbReference type="ARBA" id="ARBA00038436"/>
    </source>
</evidence>
<dbReference type="GO" id="GO:0005886">
    <property type="term" value="C:plasma membrane"/>
    <property type="evidence" value="ECO:0007669"/>
    <property type="project" value="UniProtKB-SubCell"/>
</dbReference>
<keyword evidence="6 9" id="KW-1133">Transmembrane helix</keyword>
<keyword evidence="3" id="KW-1003">Cell membrane</keyword>
<keyword evidence="5 9" id="KW-0812">Transmembrane</keyword>
<evidence type="ECO:0000313" key="11">
    <source>
        <dbReference type="EMBL" id="SFR33065.1"/>
    </source>
</evidence>
<gene>
    <name evidence="11" type="ORF">SAMN04488005_0427</name>
</gene>
<reference evidence="12" key="1">
    <citation type="submission" date="2016-10" db="EMBL/GenBank/DDBJ databases">
        <authorList>
            <person name="Varghese N."/>
            <person name="Submissions S."/>
        </authorList>
    </citation>
    <scope>NUCLEOTIDE SEQUENCE [LARGE SCALE GENOMIC DNA]</scope>
    <source>
        <strain evidence="12">DSM 26879</strain>
    </source>
</reference>
<comment type="subcellular location">
    <subcellularLocation>
        <location evidence="1 9">Cell inner membrane</location>
        <topology evidence="1 9">Multi-pass membrane protein</topology>
    </subcellularLocation>
</comment>
<keyword evidence="2 9" id="KW-0813">Transport</keyword>
<feature type="domain" description="Tripartite ATP-independent periplasmic transporters DctQ component" evidence="10">
    <location>
        <begin position="29"/>
        <end position="159"/>
    </location>
</feature>
<accession>A0A1I6FSZ6</accession>
<evidence type="ECO:0000256" key="7">
    <source>
        <dbReference type="ARBA" id="ARBA00023136"/>
    </source>
</evidence>
<dbReference type="RefSeq" id="WP_090195860.1">
    <property type="nucleotide sequence ID" value="NZ_FOYP01000001.1"/>
</dbReference>
<evidence type="ECO:0000256" key="2">
    <source>
        <dbReference type="ARBA" id="ARBA00022448"/>
    </source>
</evidence>
<dbReference type="Proteomes" id="UP000199478">
    <property type="component" value="Unassembled WGS sequence"/>
</dbReference>
<organism evidence="11 12">
    <name type="scientific">Yoonia tamlensis</name>
    <dbReference type="NCBI Taxonomy" id="390270"/>
    <lineage>
        <taxon>Bacteria</taxon>
        <taxon>Pseudomonadati</taxon>
        <taxon>Pseudomonadota</taxon>
        <taxon>Alphaproteobacteria</taxon>
        <taxon>Rhodobacterales</taxon>
        <taxon>Paracoccaceae</taxon>
        <taxon>Yoonia</taxon>
    </lineage>
</organism>
<dbReference type="InterPro" id="IPR055348">
    <property type="entry name" value="DctQ"/>
</dbReference>
<dbReference type="PANTHER" id="PTHR35011">
    <property type="entry name" value="2,3-DIKETO-L-GULONATE TRAP TRANSPORTER SMALL PERMEASE PROTEIN YIAM"/>
    <property type="match status" value="1"/>
</dbReference>
<name>A0A1I6FSZ6_9RHOB</name>
<comment type="subunit">
    <text evidence="9">The complex comprises the extracytoplasmic solute receptor protein and the two transmembrane proteins.</text>
</comment>